<dbReference type="PANTHER" id="PTHR46648">
    <property type="entry name" value="HIT FAMILY PROTEIN 1"/>
    <property type="match status" value="1"/>
</dbReference>
<gene>
    <name evidence="4" type="ORF">A2V80_00080</name>
</gene>
<accession>A0A1F7XC32</accession>
<dbReference type="Pfam" id="PF01230">
    <property type="entry name" value="HIT"/>
    <property type="match status" value="1"/>
</dbReference>
<dbReference type="AlphaFoldDB" id="A0A1F7XC32"/>
<reference evidence="4 5" key="1">
    <citation type="journal article" date="2016" name="Nat. Commun.">
        <title>Thousands of microbial genomes shed light on interconnected biogeochemical processes in an aquifer system.</title>
        <authorList>
            <person name="Anantharaman K."/>
            <person name="Brown C.T."/>
            <person name="Hug L.A."/>
            <person name="Sharon I."/>
            <person name="Castelle C.J."/>
            <person name="Probst A.J."/>
            <person name="Thomas B.C."/>
            <person name="Singh A."/>
            <person name="Wilkins M.J."/>
            <person name="Karaoz U."/>
            <person name="Brodie E.L."/>
            <person name="Williams K.H."/>
            <person name="Hubbard S.S."/>
            <person name="Banfield J.F."/>
        </authorList>
    </citation>
    <scope>NUCLEOTIDE SEQUENCE [LARGE SCALE GENOMIC DNA]</scope>
</reference>
<organism evidence="4 5">
    <name type="scientific">Candidatus Woesebacteria bacterium RBG_16_39_8b</name>
    <dbReference type="NCBI Taxonomy" id="1802482"/>
    <lineage>
        <taxon>Bacteria</taxon>
        <taxon>Candidatus Woeseibacteriota</taxon>
    </lineage>
</organism>
<protein>
    <recommendedName>
        <fullName evidence="3">HIT domain-containing protein</fullName>
    </recommendedName>
</protein>
<proteinExistence type="predicted"/>
<dbReference type="InterPro" id="IPR011146">
    <property type="entry name" value="HIT-like"/>
</dbReference>
<dbReference type="GO" id="GO:0003824">
    <property type="term" value="F:catalytic activity"/>
    <property type="evidence" value="ECO:0007669"/>
    <property type="project" value="InterPro"/>
</dbReference>
<sequence>CIFCKIVKGEIPSYKVYEDKSFVSFLDIKPLTKGNVLVVPKKHSRWVYDVSNFGEYFELAKVVGLAAKKAFGAEWISFLTLGLEVPHAHIRVIPRYKKDLHGPVVDINIHENYSEKELKDIADSIRRNIN</sequence>
<feature type="non-terminal residue" evidence="4">
    <location>
        <position position="1"/>
    </location>
</feature>
<dbReference type="PROSITE" id="PS51084">
    <property type="entry name" value="HIT_2"/>
    <property type="match status" value="1"/>
</dbReference>
<dbReference type="SUPFAM" id="SSF54197">
    <property type="entry name" value="HIT-like"/>
    <property type="match status" value="1"/>
</dbReference>
<dbReference type="Proteomes" id="UP000179013">
    <property type="component" value="Unassembled WGS sequence"/>
</dbReference>
<dbReference type="PRINTS" id="PR00332">
    <property type="entry name" value="HISTRIAD"/>
</dbReference>
<comment type="caution">
    <text evidence="2">Lacks conserved residue(s) required for the propagation of feature annotation.</text>
</comment>
<dbReference type="PANTHER" id="PTHR46648:SF1">
    <property type="entry name" value="ADENOSINE 5'-MONOPHOSPHORAMIDASE HNT1"/>
    <property type="match status" value="1"/>
</dbReference>
<name>A0A1F7XC32_9BACT</name>
<dbReference type="InterPro" id="IPR036265">
    <property type="entry name" value="HIT-like_sf"/>
</dbReference>
<evidence type="ECO:0000313" key="4">
    <source>
        <dbReference type="EMBL" id="OGM12594.1"/>
    </source>
</evidence>
<feature type="active site" description="Tele-AMP-histidine intermediate" evidence="1">
    <location>
        <position position="89"/>
    </location>
</feature>
<feature type="domain" description="HIT" evidence="3">
    <location>
        <begin position="2"/>
        <end position="102"/>
    </location>
</feature>
<evidence type="ECO:0000256" key="2">
    <source>
        <dbReference type="PROSITE-ProRule" id="PRU00464"/>
    </source>
</evidence>
<dbReference type="Gene3D" id="3.30.428.10">
    <property type="entry name" value="HIT-like"/>
    <property type="match status" value="1"/>
</dbReference>
<comment type="caution">
    <text evidence="4">The sequence shown here is derived from an EMBL/GenBank/DDBJ whole genome shotgun (WGS) entry which is preliminary data.</text>
</comment>
<dbReference type="GO" id="GO:0009117">
    <property type="term" value="P:nucleotide metabolic process"/>
    <property type="evidence" value="ECO:0007669"/>
    <property type="project" value="TreeGrafter"/>
</dbReference>
<evidence type="ECO:0000259" key="3">
    <source>
        <dbReference type="PROSITE" id="PS51084"/>
    </source>
</evidence>
<evidence type="ECO:0000256" key="1">
    <source>
        <dbReference type="PIRSR" id="PIRSR601310-1"/>
    </source>
</evidence>
<evidence type="ECO:0000313" key="5">
    <source>
        <dbReference type="Proteomes" id="UP000179013"/>
    </source>
</evidence>
<dbReference type="EMBL" id="MGFU01000029">
    <property type="protein sequence ID" value="OGM12594.1"/>
    <property type="molecule type" value="Genomic_DNA"/>
</dbReference>
<dbReference type="InterPro" id="IPR001310">
    <property type="entry name" value="Histidine_triad_HIT"/>
</dbReference>